<feature type="compositionally biased region" description="Low complexity" evidence="1">
    <location>
        <begin position="226"/>
        <end position="239"/>
    </location>
</feature>
<evidence type="ECO:0000313" key="3">
    <source>
        <dbReference type="Proteomes" id="UP000214365"/>
    </source>
</evidence>
<comment type="caution">
    <text evidence="2">The sequence shown here is derived from an EMBL/GenBank/DDBJ whole genome shotgun (WGS) entry which is preliminary data.</text>
</comment>
<dbReference type="GeneID" id="31007753"/>
<dbReference type="PANTHER" id="PTHR15410:SF2">
    <property type="entry name" value="HIRA-INTERACTING PROTEIN 3"/>
    <property type="match status" value="1"/>
</dbReference>
<dbReference type="Proteomes" id="UP000214365">
    <property type="component" value="Unassembled WGS sequence"/>
</dbReference>
<feature type="region of interest" description="Disordered" evidence="1">
    <location>
        <begin position="81"/>
        <end position="245"/>
    </location>
</feature>
<organism evidence="2 3">
    <name type="scientific">Talaromyces atroroseus</name>
    <dbReference type="NCBI Taxonomy" id="1441469"/>
    <lineage>
        <taxon>Eukaryota</taxon>
        <taxon>Fungi</taxon>
        <taxon>Dikarya</taxon>
        <taxon>Ascomycota</taxon>
        <taxon>Pezizomycotina</taxon>
        <taxon>Eurotiomycetes</taxon>
        <taxon>Eurotiomycetidae</taxon>
        <taxon>Eurotiales</taxon>
        <taxon>Trichocomaceae</taxon>
        <taxon>Talaromyces</taxon>
        <taxon>Talaromyces sect. Trachyspermi</taxon>
    </lineage>
</organism>
<dbReference type="PANTHER" id="PTHR15410">
    <property type="entry name" value="HIRA-INTERACTING PROTEIN 3"/>
    <property type="match status" value="1"/>
</dbReference>
<protein>
    <recommendedName>
        <fullName evidence="4">Transcriptional regulator</fullName>
    </recommendedName>
</protein>
<proteinExistence type="predicted"/>
<feature type="compositionally biased region" description="Acidic residues" evidence="1">
    <location>
        <begin position="141"/>
        <end position="155"/>
    </location>
</feature>
<evidence type="ECO:0000256" key="1">
    <source>
        <dbReference type="SAM" id="MobiDB-lite"/>
    </source>
</evidence>
<dbReference type="GO" id="GO:0005634">
    <property type="term" value="C:nucleus"/>
    <property type="evidence" value="ECO:0007669"/>
    <property type="project" value="TreeGrafter"/>
</dbReference>
<keyword evidence="3" id="KW-1185">Reference proteome</keyword>
<gene>
    <name evidence="2" type="ORF">UA08_07997</name>
</gene>
<accession>A0A225ACR6</accession>
<dbReference type="RefSeq" id="XP_020116814.1">
    <property type="nucleotide sequence ID" value="XM_020262908.1"/>
</dbReference>
<evidence type="ECO:0008006" key="4">
    <source>
        <dbReference type="Google" id="ProtNLM"/>
    </source>
</evidence>
<dbReference type="EMBL" id="LFMY01000013">
    <property type="protein sequence ID" value="OKL56693.1"/>
    <property type="molecule type" value="Genomic_DNA"/>
</dbReference>
<dbReference type="OrthoDB" id="552755at2759"/>
<dbReference type="InterPro" id="IPR037647">
    <property type="entry name" value="HIRIP3"/>
</dbReference>
<feature type="region of interest" description="Disordered" evidence="1">
    <location>
        <begin position="1"/>
        <end position="27"/>
    </location>
</feature>
<feature type="region of interest" description="Disordered" evidence="1">
    <location>
        <begin position="320"/>
        <end position="361"/>
    </location>
</feature>
<dbReference type="AlphaFoldDB" id="A0A225ACR6"/>
<name>A0A225ACR6_TALAT</name>
<dbReference type="STRING" id="1441469.A0A225ACR6"/>
<reference evidence="2 3" key="1">
    <citation type="submission" date="2015-06" db="EMBL/GenBank/DDBJ databases">
        <title>Talaromyces atroroseus IBT 11181 draft genome.</title>
        <authorList>
            <person name="Rasmussen K.B."/>
            <person name="Rasmussen S."/>
            <person name="Petersen B."/>
            <person name="Sicheritz-Ponten T."/>
            <person name="Mortensen U.H."/>
            <person name="Thrane U."/>
        </authorList>
    </citation>
    <scope>NUCLEOTIDE SEQUENCE [LARGE SCALE GENOMIC DNA]</scope>
    <source>
        <strain evidence="2 3">IBT 11181</strain>
    </source>
</reference>
<feature type="compositionally biased region" description="Basic and acidic residues" evidence="1">
    <location>
        <begin position="120"/>
        <end position="129"/>
    </location>
</feature>
<feature type="compositionally biased region" description="Basic and acidic residues" evidence="1">
    <location>
        <begin position="81"/>
        <end position="100"/>
    </location>
</feature>
<evidence type="ECO:0000313" key="2">
    <source>
        <dbReference type="EMBL" id="OKL56693.1"/>
    </source>
</evidence>
<sequence length="361" mass="40399">MPRRTVIEDSSDEETNDANIPSDESLEQGLRDAVANIFRTGNLENLTVKRVRLATESALGLEEGFFKCHDTWKARSDRMIKEEAEAQEEHKSQRQDKAARESPAPAPSSKTSNRKANKSAKRDLEEAMPNKKKRRKVASDIESEEIISPSEEEEEKSTITSPKPISKVTAVQKQASDESENEKPQKPLDEESVADKGEQSESEMSVVLDEEPKPKPKKRQKGAQTAPKAPKAKSASKASGIVDPEQAEIKRLQGWLIKCGIRKMWHRELADYETPKAKIKHLKKMLEDAGMKGRYSIEKARQIREERELQADLEAVKEGASKWGAGGAVDGSDSEQEKPRRRLVKGRQSLAFLSDDGEETD</sequence>
<feature type="compositionally biased region" description="Basic and acidic residues" evidence="1">
    <location>
        <begin position="181"/>
        <end position="199"/>
    </location>
</feature>